<dbReference type="PANTHER" id="PTHR10371">
    <property type="entry name" value="NADH DEHYDROGENASE UBIQUINONE FLAVOPROTEIN 2, MITOCHONDRIAL"/>
    <property type="match status" value="1"/>
</dbReference>
<protein>
    <submittedName>
        <fullName evidence="8">NAD(P)H-dependent oxidoreductase subunit E</fullName>
    </submittedName>
</protein>
<evidence type="ECO:0000256" key="5">
    <source>
        <dbReference type="ARBA" id="ARBA00023014"/>
    </source>
</evidence>
<feature type="binding site" evidence="7">
    <location>
        <position position="82"/>
    </location>
    <ligand>
        <name>[2Fe-2S] cluster</name>
        <dbReference type="ChEBI" id="CHEBI:190135"/>
    </ligand>
</feature>
<comment type="caution">
    <text evidence="8">The sequence shown here is derived from an EMBL/GenBank/DDBJ whole genome shotgun (WGS) entry which is preliminary data.</text>
</comment>
<keyword evidence="9" id="KW-1185">Reference proteome</keyword>
<proteinExistence type="inferred from homology"/>
<dbReference type="PIRSF" id="PIRSF000216">
    <property type="entry name" value="NADH_DH_24kDa"/>
    <property type="match status" value="1"/>
</dbReference>
<dbReference type="CDD" id="cd03064">
    <property type="entry name" value="TRX_Fd_NuoE"/>
    <property type="match status" value="1"/>
</dbReference>
<reference evidence="8" key="1">
    <citation type="submission" date="2018-04" db="EMBL/GenBank/DDBJ databases">
        <title>Draft genome sequence of the Candidatus Spirobacillus cienkowskii, a pathogen of freshwater Daphnia species, reconstructed from hemolymph metagenomic reads.</title>
        <authorList>
            <person name="Bresciani L."/>
            <person name="Lemos L.N."/>
            <person name="Wale N."/>
            <person name="Lin J.Y."/>
            <person name="Fernandes G.R."/>
            <person name="Duffy M.A."/>
            <person name="Rodrigues J.M."/>
        </authorList>
    </citation>
    <scope>NUCLEOTIDE SEQUENCE [LARGE SCALE GENOMIC DNA]</scope>
    <source>
        <strain evidence="8">Binning01</strain>
    </source>
</reference>
<feature type="binding site" evidence="7">
    <location>
        <position position="87"/>
    </location>
    <ligand>
        <name>[2Fe-2S] cluster</name>
        <dbReference type="ChEBI" id="CHEBI:190135"/>
    </ligand>
</feature>
<dbReference type="Pfam" id="PF01257">
    <property type="entry name" value="2Fe-2S_thioredx"/>
    <property type="match status" value="1"/>
</dbReference>
<evidence type="ECO:0000256" key="4">
    <source>
        <dbReference type="ARBA" id="ARBA00023004"/>
    </source>
</evidence>
<comment type="cofactor">
    <cofactor evidence="7">
        <name>[2Fe-2S] cluster</name>
        <dbReference type="ChEBI" id="CHEBI:190135"/>
    </cofactor>
    <text evidence="7">Binds 1 [2Fe-2S] cluster.</text>
</comment>
<evidence type="ECO:0000256" key="6">
    <source>
        <dbReference type="ARBA" id="ARBA00034078"/>
    </source>
</evidence>
<dbReference type="Gene3D" id="1.10.10.1590">
    <property type="entry name" value="NADH-quinone oxidoreductase subunit E"/>
    <property type="match status" value="1"/>
</dbReference>
<comment type="cofactor">
    <cofactor evidence="6">
        <name>[2Fe-2S] cluster</name>
        <dbReference type="ChEBI" id="CHEBI:190135"/>
    </cofactor>
</comment>
<evidence type="ECO:0000256" key="1">
    <source>
        <dbReference type="ARBA" id="ARBA00010643"/>
    </source>
</evidence>
<dbReference type="InterPro" id="IPR042128">
    <property type="entry name" value="NuoE_dom"/>
</dbReference>
<dbReference type="GO" id="GO:0003954">
    <property type="term" value="F:NADH dehydrogenase activity"/>
    <property type="evidence" value="ECO:0007669"/>
    <property type="project" value="TreeGrafter"/>
</dbReference>
<name>A0A369KM43_9BACT</name>
<accession>A0A369KM43</accession>
<dbReference type="SUPFAM" id="SSF52833">
    <property type="entry name" value="Thioredoxin-like"/>
    <property type="match status" value="1"/>
</dbReference>
<dbReference type="InterPro" id="IPR041921">
    <property type="entry name" value="NuoE_N"/>
</dbReference>
<organism evidence="8 9">
    <name type="scientific">Spirobacillus cienkowskii</name>
    <dbReference type="NCBI Taxonomy" id="495820"/>
    <lineage>
        <taxon>Bacteria</taxon>
        <taxon>Pseudomonadati</taxon>
        <taxon>Bdellovibrionota</taxon>
        <taxon>Oligoflexia</taxon>
        <taxon>Silvanigrellales</taxon>
        <taxon>Spirobacillus</taxon>
    </lineage>
</organism>
<keyword evidence="5 7" id="KW-0411">Iron-sulfur</keyword>
<keyword evidence="2 7" id="KW-0001">2Fe-2S</keyword>
<sequence>MPFFSPELTKIIEGYLKRYETKRSSILPILHAIQDEKDWVSDEDVDALEKEFGLSVIDVREVLTFYTMYRKSPPKPYRFEICKSISCWLMGANETINAVKHEIEKAKREGRELPFEVHGVECLGQCGYAPSTLINKDRHNNVTPEKALALLKEYNSKELPKAALNCAAQRAATKDKK</sequence>
<evidence type="ECO:0000256" key="2">
    <source>
        <dbReference type="ARBA" id="ARBA00022714"/>
    </source>
</evidence>
<dbReference type="InterPro" id="IPR036249">
    <property type="entry name" value="Thioredoxin-like_sf"/>
</dbReference>
<keyword evidence="4 7" id="KW-0408">Iron</keyword>
<dbReference type="GO" id="GO:0046872">
    <property type="term" value="F:metal ion binding"/>
    <property type="evidence" value="ECO:0007669"/>
    <property type="project" value="UniProtKB-KW"/>
</dbReference>
<dbReference type="InterPro" id="IPR002023">
    <property type="entry name" value="NuoE-like"/>
</dbReference>
<gene>
    <name evidence="8" type="ORF">DCC88_08820</name>
</gene>
<evidence type="ECO:0000313" key="9">
    <source>
        <dbReference type="Proteomes" id="UP000253934"/>
    </source>
</evidence>
<evidence type="ECO:0000313" key="8">
    <source>
        <dbReference type="EMBL" id="RDB35719.1"/>
    </source>
</evidence>
<dbReference type="Gene3D" id="3.40.30.10">
    <property type="entry name" value="Glutaredoxin"/>
    <property type="match status" value="1"/>
</dbReference>
<dbReference type="Proteomes" id="UP000253934">
    <property type="component" value="Unassembled WGS sequence"/>
</dbReference>
<dbReference type="PANTHER" id="PTHR10371:SF3">
    <property type="entry name" value="NADH DEHYDROGENASE [UBIQUINONE] FLAVOPROTEIN 2, MITOCHONDRIAL"/>
    <property type="match status" value="1"/>
</dbReference>
<feature type="binding site" evidence="7">
    <location>
        <position position="122"/>
    </location>
    <ligand>
        <name>[2Fe-2S] cluster</name>
        <dbReference type="ChEBI" id="CHEBI:190135"/>
    </ligand>
</feature>
<evidence type="ECO:0000256" key="3">
    <source>
        <dbReference type="ARBA" id="ARBA00022723"/>
    </source>
</evidence>
<dbReference type="GO" id="GO:0051537">
    <property type="term" value="F:2 iron, 2 sulfur cluster binding"/>
    <property type="evidence" value="ECO:0007669"/>
    <property type="project" value="UniProtKB-KW"/>
</dbReference>
<dbReference type="EMBL" id="QOVW01000077">
    <property type="protein sequence ID" value="RDB35719.1"/>
    <property type="molecule type" value="Genomic_DNA"/>
</dbReference>
<comment type="similarity">
    <text evidence="1">Belongs to the complex I 24 kDa subunit family.</text>
</comment>
<keyword evidence="3 7" id="KW-0479">Metal-binding</keyword>
<dbReference type="RefSeq" id="WP_338635454.1">
    <property type="nucleotide sequence ID" value="NZ_CP146516.1"/>
</dbReference>
<evidence type="ECO:0000256" key="7">
    <source>
        <dbReference type="PIRSR" id="PIRSR000216-1"/>
    </source>
</evidence>
<feature type="binding site" evidence="7">
    <location>
        <position position="126"/>
    </location>
    <ligand>
        <name>[2Fe-2S] cluster</name>
        <dbReference type="ChEBI" id="CHEBI:190135"/>
    </ligand>
</feature>
<dbReference type="AlphaFoldDB" id="A0A369KM43"/>